<evidence type="ECO:0000313" key="3">
    <source>
        <dbReference type="EMBL" id="MBZ0155291.1"/>
    </source>
</evidence>
<dbReference type="Pfam" id="PF00582">
    <property type="entry name" value="Usp"/>
    <property type="match status" value="1"/>
</dbReference>
<proteinExistence type="inferred from homology"/>
<sequence length="93" mass="10047">MRGTSTWWASEISMPCSTEEAQGIAHAEGALIKTHLEAGEAHKRIVEVAEEERCDLIIMGAQKMKRGLRRLFGGSIVEKVTSNAPCPVLVVGA</sequence>
<comment type="caution">
    <text evidence="3">The sequence shown here is derived from an EMBL/GenBank/DDBJ whole genome shotgun (WGS) entry which is preliminary data.</text>
</comment>
<organism evidence="3 4">
    <name type="scientific">Candidatus Nitrobium versatile</name>
    <dbReference type="NCBI Taxonomy" id="2884831"/>
    <lineage>
        <taxon>Bacteria</taxon>
        <taxon>Pseudomonadati</taxon>
        <taxon>Nitrospirota</taxon>
        <taxon>Nitrospiria</taxon>
        <taxon>Nitrospirales</taxon>
        <taxon>Nitrospiraceae</taxon>
        <taxon>Candidatus Nitrobium</taxon>
    </lineage>
</organism>
<dbReference type="EMBL" id="JAIOIV010000028">
    <property type="protein sequence ID" value="MBZ0155291.1"/>
    <property type="molecule type" value="Genomic_DNA"/>
</dbReference>
<evidence type="ECO:0000256" key="1">
    <source>
        <dbReference type="ARBA" id="ARBA00008791"/>
    </source>
</evidence>
<dbReference type="CDD" id="cd00293">
    <property type="entry name" value="USP-like"/>
    <property type="match status" value="1"/>
</dbReference>
<dbReference type="Proteomes" id="UP000705867">
    <property type="component" value="Unassembled WGS sequence"/>
</dbReference>
<gene>
    <name evidence="3" type="ORF">K8I29_03640</name>
</gene>
<dbReference type="Gene3D" id="3.40.50.620">
    <property type="entry name" value="HUPs"/>
    <property type="match status" value="1"/>
</dbReference>
<feature type="domain" description="UspA" evidence="2">
    <location>
        <begin position="23"/>
        <end position="91"/>
    </location>
</feature>
<dbReference type="InterPro" id="IPR006016">
    <property type="entry name" value="UspA"/>
</dbReference>
<comment type="similarity">
    <text evidence="1">Belongs to the universal stress protein A family.</text>
</comment>
<dbReference type="AlphaFoldDB" id="A0A953J300"/>
<evidence type="ECO:0000259" key="2">
    <source>
        <dbReference type="Pfam" id="PF00582"/>
    </source>
</evidence>
<protein>
    <submittedName>
        <fullName evidence="3">Universal stress protein</fullName>
    </submittedName>
</protein>
<reference evidence="3" key="1">
    <citation type="journal article" date="2021" name="bioRxiv">
        <title>Unraveling nitrogen, sulfur and carbon metabolic pathways and microbial community transcriptional responses to substrate deprivation and toxicity stresses in a bioreactor mimicking anoxic brackish coastal sediment conditions.</title>
        <authorList>
            <person name="Martins P.D."/>
            <person name="Echeveste M.J."/>
            <person name="Arshad A."/>
            <person name="Kurth J."/>
            <person name="Ouboter H."/>
            <person name="Jetten M.S.M."/>
            <person name="Welte C.U."/>
        </authorList>
    </citation>
    <scope>NUCLEOTIDE SEQUENCE</scope>
    <source>
        <strain evidence="3">MAG_39</strain>
    </source>
</reference>
<dbReference type="PANTHER" id="PTHR46268">
    <property type="entry name" value="STRESS RESPONSE PROTEIN NHAX"/>
    <property type="match status" value="1"/>
</dbReference>
<evidence type="ECO:0000313" key="4">
    <source>
        <dbReference type="Proteomes" id="UP000705867"/>
    </source>
</evidence>
<accession>A0A953J300</accession>
<dbReference type="SUPFAM" id="SSF52402">
    <property type="entry name" value="Adenine nucleotide alpha hydrolases-like"/>
    <property type="match status" value="1"/>
</dbReference>
<name>A0A953J300_9BACT</name>
<reference evidence="3" key="2">
    <citation type="submission" date="2021-08" db="EMBL/GenBank/DDBJ databases">
        <authorList>
            <person name="Dalcin Martins P."/>
        </authorList>
    </citation>
    <scope>NUCLEOTIDE SEQUENCE</scope>
    <source>
        <strain evidence="3">MAG_39</strain>
    </source>
</reference>
<dbReference type="InterPro" id="IPR014729">
    <property type="entry name" value="Rossmann-like_a/b/a_fold"/>
</dbReference>
<dbReference type="PANTHER" id="PTHR46268:SF15">
    <property type="entry name" value="UNIVERSAL STRESS PROTEIN HP_0031"/>
    <property type="match status" value="1"/>
</dbReference>